<feature type="region of interest" description="Disordered" evidence="1">
    <location>
        <begin position="81"/>
        <end position="115"/>
    </location>
</feature>
<dbReference type="AlphaFoldDB" id="A0A656GHG8"/>
<gene>
    <name evidence="2" type="ORF">PSYMO_27264</name>
</gene>
<dbReference type="EMBL" id="AEAG01001072">
    <property type="protein sequence ID" value="EGH24955.1"/>
    <property type="molecule type" value="Genomic_DNA"/>
</dbReference>
<evidence type="ECO:0000313" key="3">
    <source>
        <dbReference type="Proteomes" id="UP000003465"/>
    </source>
</evidence>
<name>A0A656GHG8_PSEA0</name>
<comment type="caution">
    <text evidence="2">The sequence shown here is derived from an EMBL/GenBank/DDBJ whole genome shotgun (WGS) entry which is preliminary data.</text>
</comment>
<evidence type="ECO:0000256" key="1">
    <source>
        <dbReference type="SAM" id="MobiDB-lite"/>
    </source>
</evidence>
<organism evidence="2 3">
    <name type="scientific">Pseudomonas amygdali pv. mori str. 301020</name>
    <dbReference type="NCBI Taxonomy" id="629261"/>
    <lineage>
        <taxon>Bacteria</taxon>
        <taxon>Pseudomonadati</taxon>
        <taxon>Pseudomonadota</taxon>
        <taxon>Gammaproteobacteria</taxon>
        <taxon>Pseudomonadales</taxon>
        <taxon>Pseudomonadaceae</taxon>
        <taxon>Pseudomonas</taxon>
        <taxon>Pseudomonas amygdali</taxon>
    </lineage>
</organism>
<evidence type="ECO:0000313" key="2">
    <source>
        <dbReference type="EMBL" id="EGH24955.1"/>
    </source>
</evidence>
<dbReference type="Proteomes" id="UP000003465">
    <property type="component" value="Unassembled WGS sequence"/>
</dbReference>
<accession>A0A656GHG8</accession>
<reference evidence="2 3" key="1">
    <citation type="journal article" date="2011" name="PLoS Pathog.">
        <title>Dynamic evolution of pathogenicity revealed by sequencing and comparative genomics of 19 Pseudomonas syringae isolates.</title>
        <authorList>
            <person name="Baltrus D.A."/>
            <person name="Nishimura M.T."/>
            <person name="Romanchuk A."/>
            <person name="Chang J.H."/>
            <person name="Mukhtar M.S."/>
            <person name="Cherkis K."/>
            <person name="Roach J."/>
            <person name="Grant S.R."/>
            <person name="Jones C.D."/>
            <person name="Dangl J.L."/>
        </authorList>
    </citation>
    <scope>NUCLEOTIDE SEQUENCE [LARGE SCALE GENOMIC DNA]</scope>
    <source>
        <strain evidence="2 3">301020</strain>
    </source>
</reference>
<proteinExistence type="predicted"/>
<sequence>MTVLREMMQSALDTGVISDRSQLLAVAAQHGLIVTRNGSGYAGFMTKSEKRFRIRFDFNDYVPKKPRVARARAVEPIEQHDCNPALSSPDAKPHEALASVAQPSERKKKKRKPRNPTTGFWIYALTAHSEDGKRKACYVGQAARMAKRFGEHYRQKREGRGSYSLFRWAEYEQVEVQAVVLTWAEGAQSNATYFEGYWLQRALNAGFEAPDVHSWGKLPRPSNLPGQPKHWPTELVLARSISLVEVVMQRLTPKVLFLDAAPAEMVQLGLALTLHSDNAVDRFA</sequence>
<evidence type="ECO:0008006" key="4">
    <source>
        <dbReference type="Google" id="ProtNLM"/>
    </source>
</evidence>
<protein>
    <recommendedName>
        <fullName evidence="4">GIY-YIG domain-containing protein</fullName>
    </recommendedName>
</protein>